<keyword evidence="3 9" id="KW-0235">DNA replication</keyword>
<evidence type="ECO:0000313" key="15">
    <source>
        <dbReference type="Proteomes" id="UP000012073"/>
    </source>
</evidence>
<dbReference type="GO" id="GO:0006260">
    <property type="term" value="P:DNA replication"/>
    <property type="evidence" value="ECO:0007669"/>
    <property type="project" value="UniProtKB-KW"/>
</dbReference>
<dbReference type="FunFam" id="2.40.50.140:FF:000117">
    <property type="entry name" value="Replication protein A subunit"/>
    <property type="match status" value="1"/>
</dbReference>
<dbReference type="KEGG" id="ccp:CHC_T00010334001"/>
<dbReference type="GO" id="GO:0006310">
    <property type="term" value="P:DNA recombination"/>
    <property type="evidence" value="ECO:0007669"/>
    <property type="project" value="InterPro"/>
</dbReference>
<dbReference type="STRING" id="2769.R7Q3F5"/>
<dbReference type="AlphaFoldDB" id="R7Q3F5"/>
<evidence type="ECO:0000256" key="6">
    <source>
        <dbReference type="ARBA" id="ARBA00022833"/>
    </source>
</evidence>
<dbReference type="PANTHER" id="PTHR47165:SF4">
    <property type="entry name" value="OS03G0429900 PROTEIN"/>
    <property type="match status" value="1"/>
</dbReference>
<dbReference type="InterPro" id="IPR012340">
    <property type="entry name" value="NA-bd_OB-fold"/>
</dbReference>
<evidence type="ECO:0000259" key="13">
    <source>
        <dbReference type="Pfam" id="PF16900"/>
    </source>
</evidence>
<dbReference type="CDD" id="cd04475">
    <property type="entry name" value="RPA1_DBD_B"/>
    <property type="match status" value="1"/>
</dbReference>
<feature type="domain" description="Replication factor-A protein 1 N-terminal" evidence="11">
    <location>
        <begin position="7"/>
        <end position="107"/>
    </location>
</feature>
<evidence type="ECO:0000259" key="12">
    <source>
        <dbReference type="Pfam" id="PF08646"/>
    </source>
</evidence>
<keyword evidence="15" id="KW-1185">Reference proteome</keyword>
<evidence type="ECO:0000256" key="9">
    <source>
        <dbReference type="RuleBase" id="RU364130"/>
    </source>
</evidence>
<evidence type="ECO:0000259" key="11">
    <source>
        <dbReference type="Pfam" id="PF04057"/>
    </source>
</evidence>
<dbReference type="Gramene" id="CDF32539">
    <property type="protein sequence ID" value="CDF32539"/>
    <property type="gene ID" value="CHC_T00010334001"/>
</dbReference>
<dbReference type="SUPFAM" id="SSF50249">
    <property type="entry name" value="Nucleic acid-binding proteins"/>
    <property type="match status" value="4"/>
</dbReference>
<dbReference type="Pfam" id="PF08646">
    <property type="entry name" value="Rep_fac-A_C"/>
    <property type="match status" value="1"/>
</dbReference>
<feature type="domain" description="Replication factor A C-terminal" evidence="12">
    <location>
        <begin position="494"/>
        <end position="638"/>
    </location>
</feature>
<keyword evidence="5 9" id="KW-0863">Zinc-finger</keyword>
<dbReference type="Proteomes" id="UP000012073">
    <property type="component" value="Unassembled WGS sequence"/>
</dbReference>
<gene>
    <name evidence="14" type="ORF">CHC_T00010334001</name>
</gene>
<dbReference type="PANTHER" id="PTHR47165">
    <property type="entry name" value="OS03G0429900 PROTEIN"/>
    <property type="match status" value="1"/>
</dbReference>
<accession>R7Q3F5</accession>
<feature type="domain" description="Replication protein A OB" evidence="13">
    <location>
        <begin position="324"/>
        <end position="424"/>
    </location>
</feature>
<feature type="region of interest" description="Disordered" evidence="10">
    <location>
        <begin position="126"/>
        <end position="167"/>
    </location>
</feature>
<evidence type="ECO:0000256" key="3">
    <source>
        <dbReference type="ARBA" id="ARBA00022705"/>
    </source>
</evidence>
<comment type="subcellular location">
    <subcellularLocation>
        <location evidence="1 9">Nucleus</location>
    </subcellularLocation>
</comment>
<dbReference type="FunFam" id="2.40.50.140:FF:000041">
    <property type="entry name" value="Replication protein A subunit"/>
    <property type="match status" value="1"/>
</dbReference>
<dbReference type="InterPro" id="IPR013955">
    <property type="entry name" value="Rep_factor-A_C"/>
</dbReference>
<dbReference type="FunFam" id="2.40.50.140:FF:000064">
    <property type="entry name" value="Replication protein A subunit"/>
    <property type="match status" value="1"/>
</dbReference>
<evidence type="ECO:0000256" key="5">
    <source>
        <dbReference type="ARBA" id="ARBA00022771"/>
    </source>
</evidence>
<sequence length="649" mass="70919">MSPESELSRNTIKHIYVTSDTSSNPVVQICELKRISQANANASAPPRYRLAVSDGVHFQQAMLATQLNSLIDDGKISLFCLVRLNDFICNSLLNKRILIILNLDIVAPPQAKIGNPIGIDAAMSGAAPPQQTIGGHANENARPNAMVDVNPTTGQPKPMGGGSGFGAGANSSWHASAGNGNPYAGTGNSGIMTKISSNPAGIYRPIQSINPYQNGWTIRGRCTYKSDLRKFQNHRGDGQVISFELTDESGSIRVTGFTQHAPIIEQTVHISHIYKVSRGSLKQANEKYNRSTSNFEMTLDKNSVLEEVDDDGSFMQVKYNFTKIAELGNIEVKGECDVVGVVTAIGPLGEIIIRSTGEPCNKRSIHITDDSNSSVELTLWRKQAESFLTETDLDRHPIIVIRKASRGDFGGVCLNVNRSTTMELDPVNVTEANKLRHWYDSGGFNAAAVQSVTSGPGGGGKITGPRKSLEVAKIEDVQPAFTGGSGSTGATATFVTRAYVGFVNTKNDLYYPGDPETKKKLTRSGPDMWSSESSGRTFSDDEVVWRYIMSMKIMDHSSSTWVSGFDEVGMTMFGKSAQEFRALKENDPTLADQIIEDVTFRPMLMKVTVKERVWRDEQQIRYTISRAEPLNFAQEGRVLMNEISSYGVM</sequence>
<organism evidence="14 15">
    <name type="scientific">Chondrus crispus</name>
    <name type="common">Carrageen Irish moss</name>
    <name type="synonym">Polymorpha crispa</name>
    <dbReference type="NCBI Taxonomy" id="2769"/>
    <lineage>
        <taxon>Eukaryota</taxon>
        <taxon>Rhodophyta</taxon>
        <taxon>Florideophyceae</taxon>
        <taxon>Rhodymeniophycidae</taxon>
        <taxon>Gigartinales</taxon>
        <taxon>Gigartinaceae</taxon>
        <taxon>Chondrus</taxon>
    </lineage>
</organism>
<dbReference type="NCBIfam" id="TIGR00617">
    <property type="entry name" value="rpa1"/>
    <property type="match status" value="1"/>
</dbReference>
<keyword evidence="8 9" id="KW-0539">Nucleus</keyword>
<evidence type="ECO:0000256" key="2">
    <source>
        <dbReference type="ARBA" id="ARBA00005690"/>
    </source>
</evidence>
<evidence type="ECO:0000256" key="7">
    <source>
        <dbReference type="ARBA" id="ARBA00023125"/>
    </source>
</evidence>
<dbReference type="InterPro" id="IPR007199">
    <property type="entry name" value="Rep_factor-A_N"/>
</dbReference>
<dbReference type="CDD" id="cd04477">
    <property type="entry name" value="RPA1N"/>
    <property type="match status" value="1"/>
</dbReference>
<dbReference type="GO" id="GO:0003677">
    <property type="term" value="F:DNA binding"/>
    <property type="evidence" value="ECO:0007669"/>
    <property type="project" value="UniProtKB-KW"/>
</dbReference>
<dbReference type="Pfam" id="PF16900">
    <property type="entry name" value="REPA_OB_2"/>
    <property type="match status" value="1"/>
</dbReference>
<dbReference type="InterPro" id="IPR047192">
    <property type="entry name" value="Euk_RPA1_DBD_C"/>
</dbReference>
<dbReference type="EMBL" id="HG001512">
    <property type="protein sequence ID" value="CDF32539.1"/>
    <property type="molecule type" value="Genomic_DNA"/>
</dbReference>
<protein>
    <recommendedName>
        <fullName evidence="9">Replication protein A subunit</fullName>
    </recommendedName>
</protein>
<dbReference type="GO" id="GO:0006281">
    <property type="term" value="P:DNA repair"/>
    <property type="evidence" value="ECO:0007669"/>
    <property type="project" value="InterPro"/>
</dbReference>
<keyword evidence="6 9" id="KW-0862">Zinc</keyword>
<reference evidence="15" key="1">
    <citation type="journal article" date="2013" name="Proc. Natl. Acad. Sci. U.S.A.">
        <title>Genome structure and metabolic features in the red seaweed Chondrus crispus shed light on evolution of the Archaeplastida.</title>
        <authorList>
            <person name="Collen J."/>
            <person name="Porcel B."/>
            <person name="Carre W."/>
            <person name="Ball S.G."/>
            <person name="Chaparro C."/>
            <person name="Tonon T."/>
            <person name="Barbeyron T."/>
            <person name="Michel G."/>
            <person name="Noel B."/>
            <person name="Valentin K."/>
            <person name="Elias M."/>
            <person name="Artiguenave F."/>
            <person name="Arun A."/>
            <person name="Aury J.M."/>
            <person name="Barbosa-Neto J.F."/>
            <person name="Bothwell J.H."/>
            <person name="Bouget F.Y."/>
            <person name="Brillet L."/>
            <person name="Cabello-Hurtado F."/>
            <person name="Capella-Gutierrez S."/>
            <person name="Charrier B."/>
            <person name="Cladiere L."/>
            <person name="Cock J.M."/>
            <person name="Coelho S.M."/>
            <person name="Colleoni C."/>
            <person name="Czjzek M."/>
            <person name="Da Silva C."/>
            <person name="Delage L."/>
            <person name="Denoeud F."/>
            <person name="Deschamps P."/>
            <person name="Dittami S.M."/>
            <person name="Gabaldon T."/>
            <person name="Gachon C.M."/>
            <person name="Groisillier A."/>
            <person name="Herve C."/>
            <person name="Jabbari K."/>
            <person name="Katinka M."/>
            <person name="Kloareg B."/>
            <person name="Kowalczyk N."/>
            <person name="Labadie K."/>
            <person name="Leblanc C."/>
            <person name="Lopez P.J."/>
            <person name="McLachlan D.H."/>
            <person name="Meslet-Cladiere L."/>
            <person name="Moustafa A."/>
            <person name="Nehr Z."/>
            <person name="Nyvall Collen P."/>
            <person name="Panaud O."/>
            <person name="Partensky F."/>
            <person name="Poulain J."/>
            <person name="Rensing S.A."/>
            <person name="Rousvoal S."/>
            <person name="Samson G."/>
            <person name="Symeonidi A."/>
            <person name="Weissenbach J."/>
            <person name="Zambounis A."/>
            <person name="Wincker P."/>
            <person name="Boyen C."/>
        </authorList>
    </citation>
    <scope>NUCLEOTIDE SEQUENCE [LARGE SCALE GENOMIC DNA]</scope>
    <source>
        <strain evidence="15">cv. Stackhouse</strain>
    </source>
</reference>
<dbReference type="InterPro" id="IPR031657">
    <property type="entry name" value="REPA_OB_2"/>
</dbReference>
<dbReference type="GO" id="GO:0005634">
    <property type="term" value="C:nucleus"/>
    <property type="evidence" value="ECO:0007669"/>
    <property type="project" value="UniProtKB-SubCell"/>
</dbReference>
<evidence type="ECO:0000313" key="14">
    <source>
        <dbReference type="EMBL" id="CDF32539.1"/>
    </source>
</evidence>
<proteinExistence type="inferred from homology"/>
<dbReference type="CDD" id="cd04476">
    <property type="entry name" value="RPA1_DBD_C"/>
    <property type="match status" value="1"/>
</dbReference>
<keyword evidence="7 9" id="KW-0238">DNA-binding</keyword>
<dbReference type="GO" id="GO:0008270">
    <property type="term" value="F:zinc ion binding"/>
    <property type="evidence" value="ECO:0007669"/>
    <property type="project" value="UniProtKB-KW"/>
</dbReference>
<dbReference type="Gene3D" id="2.40.50.140">
    <property type="entry name" value="Nucleic acid-binding proteins"/>
    <property type="match status" value="4"/>
</dbReference>
<keyword evidence="4 9" id="KW-0479">Metal-binding</keyword>
<dbReference type="GeneID" id="17319914"/>
<dbReference type="Pfam" id="PF04057">
    <property type="entry name" value="Rep-A_N"/>
    <property type="match status" value="1"/>
</dbReference>
<evidence type="ECO:0000256" key="4">
    <source>
        <dbReference type="ARBA" id="ARBA00022723"/>
    </source>
</evidence>
<dbReference type="RefSeq" id="XP_005712204.1">
    <property type="nucleotide sequence ID" value="XM_005712147.1"/>
</dbReference>
<dbReference type="OMA" id="DQCDAFY"/>
<comment type="similarity">
    <text evidence="2 9">Belongs to the replication factor A protein 1 family.</text>
</comment>
<evidence type="ECO:0000256" key="8">
    <source>
        <dbReference type="ARBA" id="ARBA00023242"/>
    </source>
</evidence>
<evidence type="ECO:0000256" key="10">
    <source>
        <dbReference type="SAM" id="MobiDB-lite"/>
    </source>
</evidence>
<evidence type="ECO:0000256" key="1">
    <source>
        <dbReference type="ARBA" id="ARBA00004123"/>
    </source>
</evidence>
<name>R7Q3F5_CHOCR</name>
<dbReference type="OrthoDB" id="1751331at2759"/>
<dbReference type="InterPro" id="IPR004591">
    <property type="entry name" value="Rfa1"/>
</dbReference>
<dbReference type="CDD" id="cd04474">
    <property type="entry name" value="RPA1_DBD_A"/>
    <property type="match status" value="1"/>
</dbReference>